<evidence type="ECO:0000256" key="1">
    <source>
        <dbReference type="SAM" id="Phobius"/>
    </source>
</evidence>
<dbReference type="EMBL" id="KX284714">
    <property type="protein sequence ID" value="AOM65429.1"/>
    <property type="molecule type" value="Genomic_DNA"/>
</dbReference>
<reference evidence="3" key="1">
    <citation type="submission" date="2016-11" db="EMBL/GenBank/DDBJ databases">
        <title>Complete Chloroplast Genome of Thorea hispida.</title>
        <authorList>
            <person name="Nan F."/>
            <person name="Xie S."/>
        </authorList>
    </citation>
    <scope>NUCLEOTIDE SEQUENCE</scope>
</reference>
<accession>A0A1C9CAN6</accession>
<organism evidence="2">
    <name type="scientific">Thorea hispida</name>
    <dbReference type="NCBI Taxonomy" id="202687"/>
    <lineage>
        <taxon>Eukaryota</taxon>
        <taxon>Rhodophyta</taxon>
        <taxon>Florideophyceae</taxon>
        <taxon>Nemaliophycidae</taxon>
        <taxon>Thoreales</taxon>
        <taxon>Thoreaceae</taxon>
        <taxon>Thorea</taxon>
    </lineage>
</organism>
<name>A0A1C9CAN6_9FLOR</name>
<dbReference type="GeneID" id="29072834"/>
<sequence length="176" mass="21071">MNNYKLKAINTNTEVKTFIQKNLYLILLSIYTINTYNNILQFKEQTFINNLYYIKYKRGNIYTKHKLLVKNHYDTIALAYILINILVQKNLQTQVNYILKAILNNHDNTYIDSNKTKNYIKKFHYSYIKNTNSYKIGHTLYKNKKFTKTLSITSLIIISQTYTRYGIIYLLLYLIC</sequence>
<dbReference type="AlphaFoldDB" id="A0A1C9CAN6"/>
<geneLocation type="plastid" evidence="2"/>
<dbReference type="RefSeq" id="YP_009296494.1">
    <property type="nucleotide sequence ID" value="NC_031171.1"/>
</dbReference>
<protein>
    <submittedName>
        <fullName evidence="2">Uncharacterized protein</fullName>
    </submittedName>
</protein>
<keyword evidence="3" id="KW-0150">Chloroplast</keyword>
<evidence type="ECO:0000313" key="3">
    <source>
        <dbReference type="EMBL" id="ARX95798.1"/>
    </source>
</evidence>
<keyword evidence="1" id="KW-1133">Transmembrane helix</keyword>
<keyword evidence="1" id="KW-0472">Membrane</keyword>
<feature type="transmembrane region" description="Helical" evidence="1">
    <location>
        <begin position="152"/>
        <end position="175"/>
    </location>
</feature>
<reference evidence="2" key="2">
    <citation type="journal article" date="2018" name="PLoS ONE">
        <title>Plastid genome analysis of three Nemaliophycidae red algal species suggests environmental adaptation for iron limited habitats.</title>
        <authorList>
            <person name="Cho C.H."/>
            <person name="Choi J.W."/>
            <person name="Lam D.W."/>
            <person name="Kim K.M."/>
            <person name="Yoon H.S."/>
        </authorList>
    </citation>
    <scope>NUCLEOTIDE SEQUENCE</scope>
</reference>
<proteinExistence type="predicted"/>
<dbReference type="EMBL" id="KY083065">
    <property type="protein sequence ID" value="ARX95798.1"/>
    <property type="molecule type" value="Genomic_DNA"/>
</dbReference>
<keyword evidence="2" id="KW-0934">Plastid</keyword>
<evidence type="ECO:0000313" key="2">
    <source>
        <dbReference type="EMBL" id="AOM65429.1"/>
    </source>
</evidence>
<keyword evidence="1" id="KW-0812">Transmembrane</keyword>
<gene>
    <name evidence="2" type="primary">orf176</name>
    <name evidence="2" type="ORF">Thor_137</name>
</gene>